<dbReference type="EMBL" id="JBHLYR010000049">
    <property type="protein sequence ID" value="MFB9993454.1"/>
    <property type="molecule type" value="Genomic_DNA"/>
</dbReference>
<dbReference type="PROSITE" id="PS50967">
    <property type="entry name" value="HRDC"/>
    <property type="match status" value="1"/>
</dbReference>
<dbReference type="InterPro" id="IPR015424">
    <property type="entry name" value="PyrdxlP-dep_Trfase"/>
</dbReference>
<dbReference type="SMART" id="SM00341">
    <property type="entry name" value="HRDC"/>
    <property type="match status" value="1"/>
</dbReference>
<name>A0ABV6B134_9DEIO</name>
<dbReference type="InterPro" id="IPR010997">
    <property type="entry name" value="HRDC-like_sf"/>
</dbReference>
<dbReference type="Proteomes" id="UP001589733">
    <property type="component" value="Unassembled WGS sequence"/>
</dbReference>
<keyword evidence="4" id="KW-1185">Reference proteome</keyword>
<evidence type="ECO:0000256" key="1">
    <source>
        <dbReference type="SAM" id="MobiDB-lite"/>
    </source>
</evidence>
<dbReference type="InterPro" id="IPR044876">
    <property type="entry name" value="HRDC_dom_sf"/>
</dbReference>
<comment type="caution">
    <text evidence="3">The sequence shown here is derived from an EMBL/GenBank/DDBJ whole genome shotgun (WGS) entry which is preliminary data.</text>
</comment>
<feature type="domain" description="HRDC" evidence="2">
    <location>
        <begin position="575"/>
        <end position="647"/>
    </location>
</feature>
<dbReference type="RefSeq" id="WP_380012316.1">
    <property type="nucleotide sequence ID" value="NZ_JBHLYR010000049.1"/>
</dbReference>
<evidence type="ECO:0000313" key="4">
    <source>
        <dbReference type="Proteomes" id="UP001589733"/>
    </source>
</evidence>
<feature type="compositionally biased region" description="Polar residues" evidence="1">
    <location>
        <begin position="522"/>
        <end position="542"/>
    </location>
</feature>
<evidence type="ECO:0000313" key="3">
    <source>
        <dbReference type="EMBL" id="MFB9993454.1"/>
    </source>
</evidence>
<dbReference type="Pfam" id="PF00570">
    <property type="entry name" value="HRDC"/>
    <property type="match status" value="1"/>
</dbReference>
<dbReference type="Gene3D" id="1.10.150.80">
    <property type="entry name" value="HRDC domain"/>
    <property type="match status" value="1"/>
</dbReference>
<feature type="compositionally biased region" description="Low complexity" evidence="1">
    <location>
        <begin position="439"/>
        <end position="448"/>
    </location>
</feature>
<feature type="compositionally biased region" description="Polar residues" evidence="1">
    <location>
        <begin position="270"/>
        <end position="289"/>
    </location>
</feature>
<evidence type="ECO:0000259" key="2">
    <source>
        <dbReference type="PROSITE" id="PS50967"/>
    </source>
</evidence>
<feature type="compositionally biased region" description="Basic and acidic residues" evidence="1">
    <location>
        <begin position="471"/>
        <end position="483"/>
    </location>
</feature>
<feature type="compositionally biased region" description="Basic and acidic residues" evidence="1">
    <location>
        <begin position="314"/>
        <end position="329"/>
    </location>
</feature>
<accession>A0ABV6B134</accession>
<feature type="region of interest" description="Disordered" evidence="1">
    <location>
        <begin position="269"/>
        <end position="573"/>
    </location>
</feature>
<protein>
    <submittedName>
        <fullName evidence="3">HRDC domain-containing protein</fullName>
    </submittedName>
</protein>
<dbReference type="SUPFAM" id="SSF47819">
    <property type="entry name" value="HRDC-like"/>
    <property type="match status" value="1"/>
</dbReference>
<feature type="compositionally biased region" description="Basic and acidic residues" evidence="1">
    <location>
        <begin position="345"/>
        <end position="390"/>
    </location>
</feature>
<reference evidence="3 4" key="1">
    <citation type="submission" date="2024-09" db="EMBL/GenBank/DDBJ databases">
        <authorList>
            <person name="Sun Q."/>
            <person name="Mori K."/>
        </authorList>
    </citation>
    <scope>NUCLEOTIDE SEQUENCE [LARGE SCALE GENOMIC DNA]</scope>
    <source>
        <strain evidence="3 4">JCM 13503</strain>
    </source>
</reference>
<proteinExistence type="predicted"/>
<dbReference type="InterPro" id="IPR002121">
    <property type="entry name" value="HRDC_dom"/>
</dbReference>
<gene>
    <name evidence="3" type="ORF">ACFFLM_15920</name>
</gene>
<sequence length="647" mass="68678">MTDSRSVASASRPDNRPDLQLVSLHTVRGDPHTRLAGALADLEGADWGLLLGGDAALARQLASMLGGGTLRVDSRVSVNRDALAGAGLAVASLDADWNGARAVWLMEPDPRTLERAARAGVRVIVDATLAPGGGWPTRGADLVVYRDGVTLTGHSDGTLAALFGRGSAPTPAAPAPADLTVALALRDVATLPLRLARAARTTLQLAEHLGGTALEAGPTALLLAPDAAADTFSAPGGVMAAARSVPAGVLLTPGLQDLNAVLALLRSETEQPSTPSAQVNERWNTSEDTTPAPVAAESQTRVTEPSEAALEPAGQREEQREDGRRETEQRTFGQRDGQQGGQRRGRQDGRRDDGRRGDRNGQSEPRRFERPRMDQPRPDQARADQPRADQSRPGSDAPPERFTFDAPDTAYPADAPETAPVAAPTAPPTFNPPAPTFPTPTFTVPSPANDEVWEPEIVFSDTPNPDALTDAVHRQSEKERSEELPEEDAADTVQAGAQAEQASEETDEDATASSFAEALAQFEQTQAGQEQLEQIQAEQPTASAPVILTPDLPPTPPAAAQAEGGERPDPTADLTPEQAAIYARLRDWRNAEAKRQDMSRFIIASNATIAEIARRVPYTAADLKAVRGMGPERLRKYGEKILEVVRG</sequence>
<organism evidence="3 4">
    <name type="scientific">Deinococcus oregonensis</name>
    <dbReference type="NCBI Taxonomy" id="1805970"/>
    <lineage>
        <taxon>Bacteria</taxon>
        <taxon>Thermotogati</taxon>
        <taxon>Deinococcota</taxon>
        <taxon>Deinococci</taxon>
        <taxon>Deinococcales</taxon>
        <taxon>Deinococcaceae</taxon>
        <taxon>Deinococcus</taxon>
    </lineage>
</organism>
<feature type="compositionally biased region" description="Low complexity" evidence="1">
    <location>
        <begin position="404"/>
        <end position="424"/>
    </location>
</feature>
<feature type="compositionally biased region" description="Pro residues" evidence="1">
    <location>
        <begin position="425"/>
        <end position="438"/>
    </location>
</feature>
<dbReference type="SUPFAM" id="SSF53383">
    <property type="entry name" value="PLP-dependent transferases"/>
    <property type="match status" value="1"/>
</dbReference>